<feature type="compositionally biased region" description="Basic and acidic residues" evidence="1">
    <location>
        <begin position="86"/>
        <end position="97"/>
    </location>
</feature>
<keyword evidence="3" id="KW-1185">Reference proteome</keyword>
<dbReference type="EMBL" id="KQ965764">
    <property type="protein sequence ID" value="KXS15132.1"/>
    <property type="molecule type" value="Genomic_DNA"/>
</dbReference>
<organism evidence="2 3">
    <name type="scientific">Gonapodya prolifera (strain JEL478)</name>
    <name type="common">Monoblepharis prolifera</name>
    <dbReference type="NCBI Taxonomy" id="1344416"/>
    <lineage>
        <taxon>Eukaryota</taxon>
        <taxon>Fungi</taxon>
        <taxon>Fungi incertae sedis</taxon>
        <taxon>Chytridiomycota</taxon>
        <taxon>Chytridiomycota incertae sedis</taxon>
        <taxon>Monoblepharidomycetes</taxon>
        <taxon>Monoblepharidales</taxon>
        <taxon>Gonapodyaceae</taxon>
        <taxon>Gonapodya</taxon>
    </lineage>
</organism>
<feature type="compositionally biased region" description="Acidic residues" evidence="1">
    <location>
        <begin position="211"/>
        <end position="220"/>
    </location>
</feature>
<protein>
    <submittedName>
        <fullName evidence="2">Uncharacterized protein</fullName>
    </submittedName>
</protein>
<feature type="region of interest" description="Disordered" evidence="1">
    <location>
        <begin position="458"/>
        <end position="491"/>
    </location>
</feature>
<evidence type="ECO:0000256" key="1">
    <source>
        <dbReference type="SAM" id="MobiDB-lite"/>
    </source>
</evidence>
<feature type="compositionally biased region" description="Basic and acidic residues" evidence="1">
    <location>
        <begin position="458"/>
        <end position="480"/>
    </location>
</feature>
<name>A0A139AE96_GONPJ</name>
<feature type="region of interest" description="Disordered" evidence="1">
    <location>
        <begin position="204"/>
        <end position="236"/>
    </location>
</feature>
<feature type="compositionally biased region" description="Basic and acidic residues" evidence="1">
    <location>
        <begin position="1"/>
        <end position="24"/>
    </location>
</feature>
<dbReference type="Proteomes" id="UP000070544">
    <property type="component" value="Unassembled WGS sequence"/>
</dbReference>
<dbReference type="OrthoDB" id="10456789at2759"/>
<evidence type="ECO:0000313" key="2">
    <source>
        <dbReference type="EMBL" id="KXS15132.1"/>
    </source>
</evidence>
<sequence>MQVELRARRERPTTPSEPRERDSTRASSPAPRSKSRVLLPASLIHRRKPSTPSSPPQNYAELPVRSRTELSFPQNSRSPPPPLYESLDHRGAIPDRPRMHRASTDAKMSTRIAFPIERQSSFVSADRKSPETMFAELRLGRESRNESRAVRERRVDSAFHLEEPENDYGEYSEGVAEHLNKLDELSNRIRKTLEEVDLDSLIVEPNGRDDYSEESSDASDTEVSLPSSVLGRSYHDTLARRSPRPVGWPLRQDGRSRTISEGGVPAVLSREPLNSRTLEPPANAFSRLDFLTKQIRSTLEDGSKIITSNELQVARLERDQHYAELVRLRDENKVLVDRLHYFREIEAELSKAKDRIRKLESDVNREVGVRTEDIKNELATLRRELDILRKQREEEAIVRMRLEAENASLRKHREEMAVKNNELFHSRLKLRSELVKTQHTLEEREKELVVVKTELESERKRSKALEDELEEERKKTDTREGWMPSVTGFWG</sequence>
<dbReference type="AlphaFoldDB" id="A0A139AE96"/>
<reference evidence="2 3" key="1">
    <citation type="journal article" date="2015" name="Genome Biol. Evol.">
        <title>Phylogenomic analyses indicate that early fungi evolved digesting cell walls of algal ancestors of land plants.</title>
        <authorList>
            <person name="Chang Y."/>
            <person name="Wang S."/>
            <person name="Sekimoto S."/>
            <person name="Aerts A.L."/>
            <person name="Choi C."/>
            <person name="Clum A."/>
            <person name="LaButti K.M."/>
            <person name="Lindquist E.A."/>
            <person name="Yee Ngan C."/>
            <person name="Ohm R.A."/>
            <person name="Salamov A.A."/>
            <person name="Grigoriev I.V."/>
            <person name="Spatafora J.W."/>
            <person name="Berbee M.L."/>
        </authorList>
    </citation>
    <scope>NUCLEOTIDE SEQUENCE [LARGE SCALE GENOMIC DNA]</scope>
    <source>
        <strain evidence="2 3">JEL478</strain>
    </source>
</reference>
<evidence type="ECO:0000313" key="3">
    <source>
        <dbReference type="Proteomes" id="UP000070544"/>
    </source>
</evidence>
<gene>
    <name evidence="2" type="ORF">M427DRAFT_57017</name>
</gene>
<proteinExistence type="predicted"/>
<accession>A0A139AE96</accession>
<feature type="region of interest" description="Disordered" evidence="1">
    <location>
        <begin position="1"/>
        <end position="107"/>
    </location>
</feature>